<dbReference type="AlphaFoldDB" id="I4DNE2"/>
<proteinExistence type="evidence at transcript level"/>
<organism evidence="2">
    <name type="scientific">Papilio xuthus</name>
    <name type="common">Asian swallowtail butterfly</name>
    <dbReference type="NCBI Taxonomy" id="66420"/>
    <lineage>
        <taxon>Eukaryota</taxon>
        <taxon>Metazoa</taxon>
        <taxon>Ecdysozoa</taxon>
        <taxon>Arthropoda</taxon>
        <taxon>Hexapoda</taxon>
        <taxon>Insecta</taxon>
        <taxon>Pterygota</taxon>
        <taxon>Neoptera</taxon>
        <taxon>Endopterygota</taxon>
        <taxon>Lepidoptera</taxon>
        <taxon>Glossata</taxon>
        <taxon>Ditrysia</taxon>
        <taxon>Papilionoidea</taxon>
        <taxon>Papilionidae</taxon>
        <taxon>Papilioninae</taxon>
        <taxon>Papilio</taxon>
    </lineage>
</organism>
<evidence type="ECO:0000313" key="2">
    <source>
        <dbReference type="EMBL" id="BAM19432.1"/>
    </source>
</evidence>
<protein>
    <submittedName>
        <fullName evidence="2">Uncharacterized protein</fullName>
    </submittedName>
</protein>
<accession>I4DNE2</accession>
<sequence>MNRKLKELQMEQLAIELEEKNKKLRVRAEILEEMTKKIRADFMSAVSQNRLNS</sequence>
<keyword evidence="1" id="KW-0175">Coiled coil</keyword>
<dbReference type="EMBL" id="AK402865">
    <property type="protein sequence ID" value="BAM19432.1"/>
    <property type="molecule type" value="mRNA"/>
</dbReference>
<name>I4DNE2_PAPXU</name>
<feature type="coiled-coil region" evidence="1">
    <location>
        <begin position="3"/>
        <end position="34"/>
    </location>
</feature>
<reference evidence="2" key="1">
    <citation type="journal article" date="2012" name="BMC Biol.">
        <title>Comprehensive microarray-based analysis for stage-specific larval camouflage pattern-associated genes in the swallowtail butterfly, Papilio xuthus.</title>
        <authorList>
            <person name="Futahashi R."/>
            <person name="Shirataki H."/>
            <person name="Narita T."/>
            <person name="Mita K."/>
            <person name="Fujiwara H."/>
        </authorList>
    </citation>
    <scope>NUCLEOTIDE SEQUENCE</scope>
    <source>
        <tissue evidence="2">Epidermis</tissue>
    </source>
</reference>
<evidence type="ECO:0000256" key="1">
    <source>
        <dbReference type="SAM" id="Coils"/>
    </source>
</evidence>